<dbReference type="Pfam" id="PF02541">
    <property type="entry name" value="Ppx-GppA"/>
    <property type="match status" value="1"/>
</dbReference>
<keyword evidence="6" id="KW-1185">Reference proteome</keyword>
<dbReference type="InterPro" id="IPR050273">
    <property type="entry name" value="GppA/Ppx_hydrolase"/>
</dbReference>
<dbReference type="PIRSF" id="PIRSF001267">
    <property type="entry name" value="Pyrophosphatase_GppA_Ppx"/>
    <property type="match status" value="1"/>
</dbReference>
<dbReference type="Proteomes" id="UP001279734">
    <property type="component" value="Unassembled WGS sequence"/>
</dbReference>
<evidence type="ECO:0000313" key="6">
    <source>
        <dbReference type="Proteomes" id="UP001279734"/>
    </source>
</evidence>
<feature type="compositionally biased region" description="Low complexity" evidence="2">
    <location>
        <begin position="56"/>
        <end position="68"/>
    </location>
</feature>
<proteinExistence type="predicted"/>
<dbReference type="InterPro" id="IPR048950">
    <property type="entry name" value="Ppx_GppA_C"/>
</dbReference>
<name>A0AAD3XKI2_NEPGR</name>
<gene>
    <name evidence="5" type="ORF">Nepgr_009566</name>
</gene>
<evidence type="ECO:0000313" key="5">
    <source>
        <dbReference type="EMBL" id="GMH07726.1"/>
    </source>
</evidence>
<dbReference type="Gene3D" id="3.30.420.40">
    <property type="match status" value="1"/>
</dbReference>
<dbReference type="PANTHER" id="PTHR30005">
    <property type="entry name" value="EXOPOLYPHOSPHATASE"/>
    <property type="match status" value="1"/>
</dbReference>
<dbReference type="InterPro" id="IPR003695">
    <property type="entry name" value="Ppx_GppA_N"/>
</dbReference>
<feature type="domain" description="Ppx/GppA phosphatase N-terminal" evidence="3">
    <location>
        <begin position="35"/>
        <end position="323"/>
    </location>
</feature>
<dbReference type="InterPro" id="IPR030673">
    <property type="entry name" value="PyroPPase_GppA_Ppx"/>
</dbReference>
<evidence type="ECO:0000256" key="1">
    <source>
        <dbReference type="ARBA" id="ARBA00022801"/>
    </source>
</evidence>
<organism evidence="5 6">
    <name type="scientific">Nepenthes gracilis</name>
    <name type="common">Slender pitcher plant</name>
    <dbReference type="NCBI Taxonomy" id="150966"/>
    <lineage>
        <taxon>Eukaryota</taxon>
        <taxon>Viridiplantae</taxon>
        <taxon>Streptophyta</taxon>
        <taxon>Embryophyta</taxon>
        <taxon>Tracheophyta</taxon>
        <taxon>Spermatophyta</taxon>
        <taxon>Magnoliopsida</taxon>
        <taxon>eudicotyledons</taxon>
        <taxon>Gunneridae</taxon>
        <taxon>Pentapetalae</taxon>
        <taxon>Caryophyllales</taxon>
        <taxon>Nepenthaceae</taxon>
        <taxon>Nepenthes</taxon>
    </lineage>
</organism>
<dbReference type="CDD" id="cd24006">
    <property type="entry name" value="ASKHA_NBD_PPX_GppA"/>
    <property type="match status" value="1"/>
</dbReference>
<keyword evidence="1" id="KW-0378">Hydrolase</keyword>
<dbReference type="EMBL" id="BSYO01000007">
    <property type="protein sequence ID" value="GMH07726.1"/>
    <property type="molecule type" value="Genomic_DNA"/>
</dbReference>
<evidence type="ECO:0000259" key="4">
    <source>
        <dbReference type="Pfam" id="PF21447"/>
    </source>
</evidence>
<protein>
    <recommendedName>
        <fullName evidence="7">Exopolyphosphatase</fullName>
    </recommendedName>
</protein>
<feature type="domain" description="Ppx/GppA phosphatase C-terminal" evidence="4">
    <location>
        <begin position="355"/>
        <end position="506"/>
    </location>
</feature>
<sequence>MATSLRPTATQPSNLFAAIDMGTSSFKLLIVQFNSSTGKFTPIDRYKEPVALGRDTSSTSTPPTISPSSRRRALETLSRFQKPIKSRNIMQTRCVATSAVREATNRDDFLQEVSEKLNLQVNVLSGIEEAKLIYLGVLQFLPIFARRVLVVDIGGGSTEFVIGLRGKAIYAISLKLGHVTLTQQFHEDLVGMRHYIRSQIEESGLIENVRNLEFEIAVGSSGTVRAIEKVLCLNYGVGEVMNPVSGEVSRDWRFSRKELMDVFERLCGGGEEERVRRNQFFGRRSEFIVAGAVLLEEIFELLGINEMQVSGYGLGEGVVVEMIYGFCDDYDVNANLRWPSVVRLSTRFNGKNRMKFASRTAAISKEIFEGVRKSNEVAVDLNAIRICLNEKDLEYLEAACLLHNIGLCLGKKGYHKQSYNIIMKGDHLDGYTAEEIKLIALLARHHRKKFPRLDDTSLQEISQEVKLRFIMLCSILRISIIIQQYQSPEMYNIEFSQSCEGFKLVLKEIKDQPPVSSSEECMAEITSKVLSEELKRFEEVFHQKLAVVAHKSL</sequence>
<dbReference type="InterPro" id="IPR043129">
    <property type="entry name" value="ATPase_NBD"/>
</dbReference>
<dbReference type="Gene3D" id="3.30.420.150">
    <property type="entry name" value="Exopolyphosphatase. Domain 2"/>
    <property type="match status" value="1"/>
</dbReference>
<dbReference type="Gene3D" id="1.10.3210.10">
    <property type="entry name" value="Hypothetical protein af1432"/>
    <property type="match status" value="1"/>
</dbReference>
<dbReference type="SUPFAM" id="SSF53067">
    <property type="entry name" value="Actin-like ATPase domain"/>
    <property type="match status" value="2"/>
</dbReference>
<evidence type="ECO:0000259" key="3">
    <source>
        <dbReference type="Pfam" id="PF02541"/>
    </source>
</evidence>
<dbReference type="GO" id="GO:0016462">
    <property type="term" value="F:pyrophosphatase activity"/>
    <property type="evidence" value="ECO:0007669"/>
    <property type="project" value="TreeGrafter"/>
</dbReference>
<comment type="caution">
    <text evidence="5">The sequence shown here is derived from an EMBL/GenBank/DDBJ whole genome shotgun (WGS) entry which is preliminary data.</text>
</comment>
<evidence type="ECO:0008006" key="7">
    <source>
        <dbReference type="Google" id="ProtNLM"/>
    </source>
</evidence>
<dbReference type="AlphaFoldDB" id="A0AAD3XKI2"/>
<evidence type="ECO:0000256" key="2">
    <source>
        <dbReference type="SAM" id="MobiDB-lite"/>
    </source>
</evidence>
<dbReference type="PANTHER" id="PTHR30005:SF0">
    <property type="entry name" value="RETROGRADE REGULATION PROTEIN 2"/>
    <property type="match status" value="1"/>
</dbReference>
<feature type="region of interest" description="Disordered" evidence="2">
    <location>
        <begin position="51"/>
        <end position="72"/>
    </location>
</feature>
<reference evidence="5" key="1">
    <citation type="submission" date="2023-05" db="EMBL/GenBank/DDBJ databases">
        <title>Nepenthes gracilis genome sequencing.</title>
        <authorList>
            <person name="Fukushima K."/>
        </authorList>
    </citation>
    <scope>NUCLEOTIDE SEQUENCE</scope>
    <source>
        <strain evidence="5">SING2019-196</strain>
    </source>
</reference>
<dbReference type="Pfam" id="PF21447">
    <property type="entry name" value="Ppx-GppA_III"/>
    <property type="match status" value="1"/>
</dbReference>
<accession>A0AAD3XKI2</accession>
<dbReference type="SUPFAM" id="SSF109604">
    <property type="entry name" value="HD-domain/PDEase-like"/>
    <property type="match status" value="1"/>
</dbReference>